<name>A0A1I5T9V8_9ACTN</name>
<feature type="compositionally biased region" description="Low complexity" evidence="3">
    <location>
        <begin position="22"/>
        <end position="37"/>
    </location>
</feature>
<dbReference type="Pfam" id="PF00106">
    <property type="entry name" value="adh_short"/>
    <property type="match status" value="1"/>
</dbReference>
<dbReference type="Gene3D" id="3.40.50.720">
    <property type="entry name" value="NAD(P)-binding Rossmann-like Domain"/>
    <property type="match status" value="1"/>
</dbReference>
<dbReference type="Gene3D" id="3.40.225.10">
    <property type="entry name" value="Class II aldolase/adducin N-terminal domain"/>
    <property type="match status" value="1"/>
</dbReference>
<dbReference type="InterPro" id="IPR001303">
    <property type="entry name" value="Aldolase_II/adducin_N"/>
</dbReference>
<dbReference type="InterPro" id="IPR036291">
    <property type="entry name" value="NAD(P)-bd_dom_sf"/>
</dbReference>
<dbReference type="Proteomes" id="UP000198857">
    <property type="component" value="Unassembled WGS sequence"/>
</dbReference>
<dbReference type="SUPFAM" id="SSF51735">
    <property type="entry name" value="NAD(P)-binding Rossmann-fold domains"/>
    <property type="match status" value="1"/>
</dbReference>
<dbReference type="NCBIfam" id="NF006188">
    <property type="entry name" value="PRK08324.1-1"/>
    <property type="match status" value="1"/>
</dbReference>
<proteinExistence type="inferred from homology"/>
<dbReference type="AlphaFoldDB" id="A0A1I5T9V8"/>
<comment type="similarity">
    <text evidence="1">Belongs to the short-chain dehydrogenases/reductases (SDR) family.</text>
</comment>
<dbReference type="InterPro" id="IPR002347">
    <property type="entry name" value="SDR_fam"/>
</dbReference>
<dbReference type="FunFam" id="3.40.50.720:FF:000084">
    <property type="entry name" value="Short-chain dehydrogenase reductase"/>
    <property type="match status" value="1"/>
</dbReference>
<evidence type="ECO:0000256" key="2">
    <source>
        <dbReference type="ARBA" id="ARBA00023002"/>
    </source>
</evidence>
<dbReference type="Pfam" id="PF00596">
    <property type="entry name" value="Aldolase_II"/>
    <property type="match status" value="1"/>
</dbReference>
<keyword evidence="2" id="KW-0560">Oxidoreductase</keyword>
<dbReference type="PRINTS" id="PR00081">
    <property type="entry name" value="GDHRDH"/>
</dbReference>
<dbReference type="STRING" id="1523247.SAMN05660464_4283"/>
<dbReference type="PANTHER" id="PTHR43669">
    <property type="entry name" value="5-KETO-D-GLUCONATE 5-REDUCTASE"/>
    <property type="match status" value="1"/>
</dbReference>
<sequence length="678" mass="71733">MTNPVVSDLIARSNRLGADPRNTNYAGGNTSATGTGTDPVTGAPVELLWVKGSGGDLGTLTESGLAVLRLDRLRSLADVYPGVEREDEMVAAFDFCLHGRGGAAPSIDTAMHGLVDAAHVDHLHPDSGIALATAADGEALTRECFGDRVVWVPWRRPGFQLGLDIAAIKDKNPQAIGCVLGGHGITAWGATSQEAEANSLEIIRTAERFLAEKGKAEPFGAVVPGFEPLPHDQRRRKAAALAPVIRGLASTDKPQVGHFTDSDGVLEFLAREELARLAALGTSCPDHFLRTKVRPLVVDLPASAPVEDVVDRLRELHEEYRAEYAAYYQRHATPDSPAMRGADPAIVLVPGVGMFSFGANKQTARVAGEFYVNAINVMRGAEAVSTYAPIDESEKFRIEYWALEEAKLQRMPRPKPLATRVALVTGAASGIGKAIAERVAREGACVVVADLDLAKAQAAAEEIGSADVAIGVAADVSDAEAVAAAFREACLAFGGVDLVINNAGLSISKPLLETTEQDWDLQHDVMAKGSFLVSREAARIMIEQGMGGDVVYISSKNAVFAGPSNIAYSSTKADQAHQVRLLAAELGEHQIRVNGINPDGVVRGSGIFAGGWGAKRAAVYGVPEEELGQFYAQRTLLKREVLPDHVADAVFALTGGDLTRTTGLHVPVDSGVAAAFLR</sequence>
<gene>
    <name evidence="5" type="ORF">SAMN05660464_4283</name>
</gene>
<dbReference type="NCBIfam" id="NF006189">
    <property type="entry name" value="PRK08324.1-3"/>
    <property type="match status" value="1"/>
</dbReference>
<feature type="region of interest" description="Disordered" evidence="3">
    <location>
        <begin position="17"/>
        <end position="39"/>
    </location>
</feature>
<dbReference type="InterPro" id="IPR013454">
    <property type="entry name" value="Bifunc_RhaD/ADH"/>
</dbReference>
<dbReference type="PANTHER" id="PTHR43669:SF8">
    <property type="entry name" value="SHORT-CHAIN TYPE DEHYDROGENASE_REDUCTASE-RELATED"/>
    <property type="match status" value="1"/>
</dbReference>
<evidence type="ECO:0000313" key="5">
    <source>
        <dbReference type="EMBL" id="SFP79216.1"/>
    </source>
</evidence>
<evidence type="ECO:0000256" key="3">
    <source>
        <dbReference type="SAM" id="MobiDB-lite"/>
    </source>
</evidence>
<feature type="domain" description="Class II aldolase/adducin N-terminal" evidence="4">
    <location>
        <begin position="8"/>
        <end position="210"/>
    </location>
</feature>
<accession>A0A1I5T9V8</accession>
<dbReference type="GO" id="GO:0016491">
    <property type="term" value="F:oxidoreductase activity"/>
    <property type="evidence" value="ECO:0007669"/>
    <property type="project" value="UniProtKB-KW"/>
</dbReference>
<organism evidence="5 6">
    <name type="scientific">Geodermatophilus dictyosporus</name>
    <dbReference type="NCBI Taxonomy" id="1523247"/>
    <lineage>
        <taxon>Bacteria</taxon>
        <taxon>Bacillati</taxon>
        <taxon>Actinomycetota</taxon>
        <taxon>Actinomycetes</taxon>
        <taxon>Geodermatophilales</taxon>
        <taxon>Geodermatophilaceae</taxon>
        <taxon>Geodermatophilus</taxon>
    </lineage>
</organism>
<evidence type="ECO:0000259" key="4">
    <source>
        <dbReference type="SMART" id="SM01007"/>
    </source>
</evidence>
<dbReference type="InterPro" id="IPR036409">
    <property type="entry name" value="Aldolase_II/adducin_N_sf"/>
</dbReference>
<dbReference type="EMBL" id="FOWQ01000008">
    <property type="protein sequence ID" value="SFP79216.1"/>
    <property type="molecule type" value="Genomic_DNA"/>
</dbReference>
<reference evidence="6" key="1">
    <citation type="submission" date="2016-10" db="EMBL/GenBank/DDBJ databases">
        <authorList>
            <person name="Varghese N."/>
            <person name="Submissions S."/>
        </authorList>
    </citation>
    <scope>NUCLEOTIDE SEQUENCE [LARGE SCALE GENOMIC DNA]</scope>
    <source>
        <strain evidence="6">DSM 44208</strain>
    </source>
</reference>
<keyword evidence="6" id="KW-1185">Reference proteome</keyword>
<protein>
    <submittedName>
        <fullName evidence="5">Rhamnulose-1-phosphate aldolase/alcohol dehydrogenase</fullName>
    </submittedName>
</protein>
<evidence type="ECO:0000256" key="1">
    <source>
        <dbReference type="ARBA" id="ARBA00006484"/>
    </source>
</evidence>
<dbReference type="SUPFAM" id="SSF53639">
    <property type="entry name" value="AraD/HMP-PK domain-like"/>
    <property type="match status" value="1"/>
</dbReference>
<dbReference type="SMART" id="SM01007">
    <property type="entry name" value="Aldolase_II"/>
    <property type="match status" value="1"/>
</dbReference>
<dbReference type="RefSeq" id="WP_169064544.1">
    <property type="nucleotide sequence ID" value="NZ_FOWQ01000008.1"/>
</dbReference>
<evidence type="ECO:0000313" key="6">
    <source>
        <dbReference type="Proteomes" id="UP000198857"/>
    </source>
</evidence>
<dbReference type="NCBIfam" id="TIGR02632">
    <property type="entry name" value="RhaD_aldol-ADH"/>
    <property type="match status" value="1"/>
</dbReference>